<comment type="cofactor">
    <cofactor evidence="3">
        <name>FAD</name>
        <dbReference type="ChEBI" id="CHEBI:57692"/>
    </cofactor>
</comment>
<dbReference type="EMBL" id="CAJVRM010000044">
    <property type="protein sequence ID" value="CAG8972393.1"/>
    <property type="molecule type" value="Genomic_DNA"/>
</dbReference>
<organism evidence="7 8">
    <name type="scientific">Hymenoscyphus albidus</name>
    <dbReference type="NCBI Taxonomy" id="595503"/>
    <lineage>
        <taxon>Eukaryota</taxon>
        <taxon>Fungi</taxon>
        <taxon>Dikarya</taxon>
        <taxon>Ascomycota</taxon>
        <taxon>Pezizomycotina</taxon>
        <taxon>Leotiomycetes</taxon>
        <taxon>Helotiales</taxon>
        <taxon>Helotiaceae</taxon>
        <taxon>Hymenoscyphus</taxon>
    </lineage>
</organism>
<evidence type="ECO:0000259" key="5">
    <source>
        <dbReference type="PROSITE" id="PS00623"/>
    </source>
</evidence>
<feature type="binding site" evidence="3">
    <location>
        <position position="317"/>
    </location>
    <ligand>
        <name>FAD</name>
        <dbReference type="ChEBI" id="CHEBI:57692"/>
    </ligand>
</feature>
<dbReference type="PROSITE" id="PS00624">
    <property type="entry name" value="GMC_OXRED_2"/>
    <property type="match status" value="1"/>
</dbReference>
<dbReference type="Pfam" id="PF00732">
    <property type="entry name" value="GMC_oxred_N"/>
    <property type="match status" value="1"/>
</dbReference>
<dbReference type="Gene3D" id="3.50.50.60">
    <property type="entry name" value="FAD/NAD(P)-binding domain"/>
    <property type="match status" value="1"/>
</dbReference>
<dbReference type="OrthoDB" id="269227at2759"/>
<keyword evidence="8" id="KW-1185">Reference proteome</keyword>
<keyword evidence="4" id="KW-0285">Flavoprotein</keyword>
<evidence type="ECO:0000313" key="8">
    <source>
        <dbReference type="Proteomes" id="UP000701801"/>
    </source>
</evidence>
<feature type="binding site" evidence="3">
    <location>
        <position position="179"/>
    </location>
    <ligand>
        <name>FAD</name>
        <dbReference type="ChEBI" id="CHEBI:57692"/>
    </ligand>
</feature>
<dbReference type="PANTHER" id="PTHR11552">
    <property type="entry name" value="GLUCOSE-METHANOL-CHOLINE GMC OXIDOREDUCTASE"/>
    <property type="match status" value="1"/>
</dbReference>
<feature type="domain" description="Glucose-methanol-choline oxidoreductase N-terminal" evidence="5">
    <location>
        <begin position="177"/>
        <end position="200"/>
    </location>
</feature>
<dbReference type="PROSITE" id="PS00623">
    <property type="entry name" value="GMC_OXRED_1"/>
    <property type="match status" value="1"/>
</dbReference>
<dbReference type="Proteomes" id="UP000701801">
    <property type="component" value="Unassembled WGS sequence"/>
</dbReference>
<feature type="active site" description="Proton donor" evidence="2">
    <location>
        <position position="604"/>
    </location>
</feature>
<proteinExistence type="inferred from homology"/>
<dbReference type="SUPFAM" id="SSF51905">
    <property type="entry name" value="FAD/NAD(P)-binding domain"/>
    <property type="match status" value="1"/>
</dbReference>
<dbReference type="Gene3D" id="3.30.560.10">
    <property type="entry name" value="Glucose Oxidase, domain 3"/>
    <property type="match status" value="1"/>
</dbReference>
<dbReference type="PANTHER" id="PTHR11552:SF115">
    <property type="entry name" value="DEHYDROGENASE XPTC-RELATED"/>
    <property type="match status" value="1"/>
</dbReference>
<evidence type="ECO:0000313" key="7">
    <source>
        <dbReference type="EMBL" id="CAG8972393.1"/>
    </source>
</evidence>
<dbReference type="PIRSF" id="PIRSF000137">
    <property type="entry name" value="Alcohol_oxidase"/>
    <property type="match status" value="1"/>
</dbReference>
<gene>
    <name evidence="7" type="ORF">HYALB_00007146</name>
</gene>
<comment type="similarity">
    <text evidence="1 4">Belongs to the GMC oxidoreductase family.</text>
</comment>
<feature type="active site" description="Proton acceptor" evidence="2">
    <location>
        <position position="647"/>
    </location>
</feature>
<name>A0A9N9LEQ0_9HELO</name>
<evidence type="ECO:0000256" key="2">
    <source>
        <dbReference type="PIRSR" id="PIRSR000137-1"/>
    </source>
</evidence>
<dbReference type="GO" id="GO:0016614">
    <property type="term" value="F:oxidoreductase activity, acting on CH-OH group of donors"/>
    <property type="evidence" value="ECO:0007669"/>
    <property type="project" value="InterPro"/>
</dbReference>
<keyword evidence="3 4" id="KW-0274">FAD</keyword>
<sequence length="668" mass="71687">MGECEGVVSSPFHVSTASRERGRSSAHFKDSVFPFCRGFFPACYLITRRLSVAVHHGRTLRTVHQMAFPKLSLAACLACVLSNAAVAAGQCSNTLDTFDFIVIGGGTAGLAVAARLSEGLTESCVLVVEAGPDGRAEPRISIPGRKGSTIGTTYDWNLTTTAQSGLNANRRINMSRGKVLGGSSAVNLMTWDRGAVADFNAWETLGNPGWNWDTMFPSMLKCESFEPSNEYESTNGVGTSGPVDTLINRILPTHQLTFKPAMNALGIADNNASLAGNPVGVARKPTNIRPSDYSRSYSTVYIENAPANLAVLTDTRVAKINFDSNKVATGITLQNGTVLSVKHEVILSAGSLQSPGLLELSGIGDQDILKAAGVDVVYHNPNVGENLQDHVRIQNSYQLKPEFLSFDVLRWNTTFADSQLALYNQGLPSLWDYTGSGYAYMNWSTLSPDIGASMLNLAQANANLSSQIDQIKVAHLVNESSTVPQLEIIFSDGYTGVKGYPAANTPLFSQGFFTLIAAIQHPFSKGNVHISSSDITVNPNIDPRYLSNPYDLAAVINAAKHLRKAAETAPMSSIWSAEYEPGPAVQTDADWEAFAKNTTLSIYHPIGTCSMLPENAGGVVNAELKVYGVKGVRVVDASIMPIIPSTHLQTAVYGIAERAAELIVKEWC</sequence>
<dbReference type="InterPro" id="IPR036188">
    <property type="entry name" value="FAD/NAD-bd_sf"/>
</dbReference>
<dbReference type="Pfam" id="PF05199">
    <property type="entry name" value="GMC_oxred_C"/>
    <property type="match status" value="1"/>
</dbReference>
<dbReference type="InterPro" id="IPR000172">
    <property type="entry name" value="GMC_OxRdtase_N"/>
</dbReference>
<evidence type="ECO:0000259" key="6">
    <source>
        <dbReference type="PROSITE" id="PS00624"/>
    </source>
</evidence>
<comment type="caution">
    <text evidence="7">The sequence shown here is derived from an EMBL/GenBank/DDBJ whole genome shotgun (WGS) entry which is preliminary data.</text>
</comment>
<reference evidence="7" key="1">
    <citation type="submission" date="2021-07" db="EMBL/GenBank/DDBJ databases">
        <authorList>
            <person name="Durling M."/>
        </authorList>
    </citation>
    <scope>NUCLEOTIDE SEQUENCE</scope>
</reference>
<dbReference type="AlphaFoldDB" id="A0A9N9LEQ0"/>
<accession>A0A9N9LEQ0</accession>
<dbReference type="InterPro" id="IPR012132">
    <property type="entry name" value="GMC_OxRdtase"/>
</dbReference>
<dbReference type="InterPro" id="IPR007867">
    <property type="entry name" value="GMC_OxRtase_C"/>
</dbReference>
<evidence type="ECO:0000256" key="3">
    <source>
        <dbReference type="PIRSR" id="PIRSR000137-2"/>
    </source>
</evidence>
<evidence type="ECO:0000256" key="4">
    <source>
        <dbReference type="RuleBase" id="RU003968"/>
    </source>
</evidence>
<dbReference type="SUPFAM" id="SSF54373">
    <property type="entry name" value="FAD-linked reductases, C-terminal domain"/>
    <property type="match status" value="1"/>
</dbReference>
<protein>
    <recommendedName>
        <fullName evidence="5 6">Glucose-methanol-choline oxidoreductase N-terminal domain-containing protein</fullName>
    </recommendedName>
</protein>
<evidence type="ECO:0000256" key="1">
    <source>
        <dbReference type="ARBA" id="ARBA00010790"/>
    </source>
</evidence>
<feature type="domain" description="Glucose-methanol-choline oxidoreductase N-terminal" evidence="6">
    <location>
        <begin position="350"/>
        <end position="364"/>
    </location>
</feature>
<dbReference type="GO" id="GO:0044550">
    <property type="term" value="P:secondary metabolite biosynthetic process"/>
    <property type="evidence" value="ECO:0007669"/>
    <property type="project" value="TreeGrafter"/>
</dbReference>
<dbReference type="GO" id="GO:0050660">
    <property type="term" value="F:flavin adenine dinucleotide binding"/>
    <property type="evidence" value="ECO:0007669"/>
    <property type="project" value="InterPro"/>
</dbReference>